<accession>A0A510HLQ3</accession>
<dbReference type="Proteomes" id="UP000318065">
    <property type="component" value="Chromosome"/>
</dbReference>
<dbReference type="RefSeq" id="WP_143528717.1">
    <property type="nucleotide sequence ID" value="NZ_AP019791.1"/>
</dbReference>
<keyword evidence="2" id="KW-1185">Reference proteome</keyword>
<name>A0A510HLQ3_9ACTN</name>
<organism evidence="1 2">
    <name type="scientific">Rubrobacter xylanophilus</name>
    <dbReference type="NCBI Taxonomy" id="49319"/>
    <lineage>
        <taxon>Bacteria</taxon>
        <taxon>Bacillati</taxon>
        <taxon>Actinomycetota</taxon>
        <taxon>Rubrobacteria</taxon>
        <taxon>Rubrobacterales</taxon>
        <taxon>Rubrobacteraceae</taxon>
        <taxon>Rubrobacter</taxon>
    </lineage>
</organism>
<dbReference type="EMBL" id="AP019791">
    <property type="protein sequence ID" value="BBL80738.1"/>
    <property type="molecule type" value="Genomic_DNA"/>
</dbReference>
<sequence length="68" mass="7670">MQEASWASGPDLIGEQLHRMFRGYRDFGMLRPPEKPADLISYLCTPAAGRLNGHIVRLEQLEAFKGEP</sequence>
<proteinExistence type="predicted"/>
<evidence type="ECO:0008006" key="3">
    <source>
        <dbReference type="Google" id="ProtNLM"/>
    </source>
</evidence>
<evidence type="ECO:0000313" key="1">
    <source>
        <dbReference type="EMBL" id="BBL80738.1"/>
    </source>
</evidence>
<reference evidence="1" key="1">
    <citation type="journal article" date="2019" name="Microbiol. Resour. Announc.">
        <title>Complete Genome Sequence of Rubrobacter xylanophilus Strain AA3-22, Isolated from Arima Onsen in Japan.</title>
        <authorList>
            <person name="Tomariguchi N."/>
            <person name="Miyazaki K."/>
        </authorList>
    </citation>
    <scope>NUCLEOTIDE SEQUENCE [LARGE SCALE GENOMIC DNA]</scope>
    <source>
        <strain evidence="1">AA3-22</strain>
    </source>
</reference>
<protein>
    <recommendedName>
        <fullName evidence="3">Short-chain dehydrogenase/reductase SDR</fullName>
    </recommendedName>
</protein>
<evidence type="ECO:0000313" key="2">
    <source>
        <dbReference type="Proteomes" id="UP000318065"/>
    </source>
</evidence>
<gene>
    <name evidence="1" type="ORF">RxyAA322_25920</name>
</gene>
<dbReference type="AlphaFoldDB" id="A0A510HLQ3"/>